<dbReference type="InterPro" id="IPR051473">
    <property type="entry name" value="P2Ox-like"/>
</dbReference>
<evidence type="ECO:0000256" key="1">
    <source>
        <dbReference type="ARBA" id="ARBA00001974"/>
    </source>
</evidence>
<protein>
    <submittedName>
        <fullName evidence="6">Uncharacterized protein</fullName>
    </submittedName>
</protein>
<dbReference type="GO" id="GO:0016491">
    <property type="term" value="F:oxidoreductase activity"/>
    <property type="evidence" value="ECO:0007669"/>
    <property type="project" value="UniProtKB-KW"/>
</dbReference>
<dbReference type="AlphaFoldDB" id="A0A9P5TIU5"/>
<dbReference type="OrthoDB" id="167809at2759"/>
<comment type="cofactor">
    <cofactor evidence="1">
        <name>FAD</name>
        <dbReference type="ChEBI" id="CHEBI:57692"/>
    </cofactor>
</comment>
<dbReference type="Gene3D" id="3.50.50.60">
    <property type="entry name" value="FAD/NAD(P)-binding domain"/>
    <property type="match status" value="1"/>
</dbReference>
<comment type="caution">
    <text evidence="6">The sequence shown here is derived from an EMBL/GenBank/DDBJ whole genome shotgun (WGS) entry which is preliminary data.</text>
</comment>
<proteinExistence type="inferred from homology"/>
<reference evidence="6" key="1">
    <citation type="submission" date="2020-11" db="EMBL/GenBank/DDBJ databases">
        <authorList>
            <consortium name="DOE Joint Genome Institute"/>
            <person name="Ahrendt S."/>
            <person name="Riley R."/>
            <person name="Andreopoulos W."/>
            <person name="LaButti K."/>
            <person name="Pangilinan J."/>
            <person name="Ruiz-duenas F.J."/>
            <person name="Barrasa J.M."/>
            <person name="Sanchez-Garcia M."/>
            <person name="Camarero S."/>
            <person name="Miyauchi S."/>
            <person name="Serrano A."/>
            <person name="Linde D."/>
            <person name="Babiker R."/>
            <person name="Drula E."/>
            <person name="Ayuso-Fernandez I."/>
            <person name="Pacheco R."/>
            <person name="Padilla G."/>
            <person name="Ferreira P."/>
            <person name="Barriuso J."/>
            <person name="Kellner H."/>
            <person name="Castanera R."/>
            <person name="Alfaro M."/>
            <person name="Ramirez L."/>
            <person name="Pisabarro A.G."/>
            <person name="Kuo A."/>
            <person name="Tritt A."/>
            <person name="Lipzen A."/>
            <person name="He G."/>
            <person name="Yan M."/>
            <person name="Ng V."/>
            <person name="Cullen D."/>
            <person name="Martin F."/>
            <person name="Rosso M.-N."/>
            <person name="Henrissat B."/>
            <person name="Hibbett D."/>
            <person name="Martinez A.T."/>
            <person name="Grigoriev I.V."/>
        </authorList>
    </citation>
    <scope>NUCLEOTIDE SEQUENCE</scope>
    <source>
        <strain evidence="6">AH 44721</strain>
    </source>
</reference>
<dbReference type="PANTHER" id="PTHR42784">
    <property type="entry name" value="PYRANOSE 2-OXIDASE"/>
    <property type="match status" value="1"/>
</dbReference>
<dbReference type="InterPro" id="IPR036188">
    <property type="entry name" value="FAD/NAD-bd_sf"/>
</dbReference>
<dbReference type="PANTHER" id="PTHR42784:SF1">
    <property type="entry name" value="PYRANOSE 2-OXIDASE"/>
    <property type="match status" value="1"/>
</dbReference>
<evidence type="ECO:0000256" key="2">
    <source>
        <dbReference type="ARBA" id="ARBA00010790"/>
    </source>
</evidence>
<comment type="similarity">
    <text evidence="2">Belongs to the GMC oxidoreductase family.</text>
</comment>
<dbReference type="SUPFAM" id="SSF51905">
    <property type="entry name" value="FAD/NAD(P)-binding domain"/>
    <property type="match status" value="1"/>
</dbReference>
<evidence type="ECO:0000256" key="4">
    <source>
        <dbReference type="ARBA" id="ARBA00022827"/>
    </source>
</evidence>
<keyword evidence="7" id="KW-1185">Reference proteome</keyword>
<sequence length="407" mass="45076">ETQPVNNYGYPEPGIQSPTARQVIAKDFLVSDETWEDICNSGDVDYIVIGSGFTALAFIEQTLKQDPKKKIICLERGDFWLPDHFQNLPLPFKYTLGGPSETFPFSLSRLTYESTVKFVHGSTPFFGGRSTFWSAWSPTPTPDLMREWPSSMLKVAGNSDSEFFKRARALLKVTPADEIGPPYANLQVEINERLKNVKGKIPSATDAYPAPMAVGAVAQSTTIRFTKFSTPGALLALYEQQQDRVKNKTGSALLLATNTAVQYLVTELGFPLIPKAGDDDIPVRFVRSDRGPDLPIRPNTKLYSAPAHFRMRLYFSIASPGTGTDYRRRRTDSDRAFPSHVVGRVRRSAFTSLDPEKLEISAEYIAGLASNGLQYHIQVTGVSSPDPHQDAEDAARFCPDYAAGCYP</sequence>
<organism evidence="6 7">
    <name type="scientific">Gymnopilus junonius</name>
    <name type="common">Spectacular rustgill mushroom</name>
    <name type="synonym">Gymnopilus spectabilis subsp. junonius</name>
    <dbReference type="NCBI Taxonomy" id="109634"/>
    <lineage>
        <taxon>Eukaryota</taxon>
        <taxon>Fungi</taxon>
        <taxon>Dikarya</taxon>
        <taxon>Basidiomycota</taxon>
        <taxon>Agaricomycotina</taxon>
        <taxon>Agaricomycetes</taxon>
        <taxon>Agaricomycetidae</taxon>
        <taxon>Agaricales</taxon>
        <taxon>Agaricineae</taxon>
        <taxon>Hymenogastraceae</taxon>
        <taxon>Gymnopilus</taxon>
    </lineage>
</organism>
<evidence type="ECO:0000313" key="6">
    <source>
        <dbReference type="EMBL" id="KAF8881429.1"/>
    </source>
</evidence>
<gene>
    <name evidence="6" type="ORF">CPB84DRAFT_1873282</name>
</gene>
<evidence type="ECO:0000313" key="7">
    <source>
        <dbReference type="Proteomes" id="UP000724874"/>
    </source>
</evidence>
<accession>A0A9P5TIU5</accession>
<feature type="non-terminal residue" evidence="6">
    <location>
        <position position="1"/>
    </location>
</feature>
<dbReference type="Proteomes" id="UP000724874">
    <property type="component" value="Unassembled WGS sequence"/>
</dbReference>
<evidence type="ECO:0000256" key="3">
    <source>
        <dbReference type="ARBA" id="ARBA00022630"/>
    </source>
</evidence>
<dbReference type="EMBL" id="JADNYJ010000132">
    <property type="protein sequence ID" value="KAF8881429.1"/>
    <property type="molecule type" value="Genomic_DNA"/>
</dbReference>
<feature type="non-terminal residue" evidence="6">
    <location>
        <position position="407"/>
    </location>
</feature>
<evidence type="ECO:0000256" key="5">
    <source>
        <dbReference type="ARBA" id="ARBA00023002"/>
    </source>
</evidence>
<name>A0A9P5TIU5_GYMJU</name>
<keyword evidence="5" id="KW-0560">Oxidoreductase</keyword>
<keyword evidence="3" id="KW-0285">Flavoprotein</keyword>
<keyword evidence="4" id="KW-0274">FAD</keyword>